<dbReference type="InterPro" id="IPR003593">
    <property type="entry name" value="AAA+_ATPase"/>
</dbReference>
<gene>
    <name evidence="13" type="ORF">KDA82_04950</name>
</gene>
<dbReference type="InterPro" id="IPR015856">
    <property type="entry name" value="ABC_transpr_CbiO/EcfA_su"/>
</dbReference>
<evidence type="ECO:0000256" key="3">
    <source>
        <dbReference type="ARBA" id="ARBA00022448"/>
    </source>
</evidence>
<dbReference type="Gene3D" id="3.40.50.300">
    <property type="entry name" value="P-loop containing nucleotide triphosphate hydrolases"/>
    <property type="match status" value="2"/>
</dbReference>
<keyword evidence="14" id="KW-1185">Reference proteome</keyword>
<evidence type="ECO:0000313" key="13">
    <source>
        <dbReference type="EMBL" id="MBR7672389.1"/>
    </source>
</evidence>
<feature type="compositionally biased region" description="Low complexity" evidence="11">
    <location>
        <begin position="435"/>
        <end position="453"/>
    </location>
</feature>
<dbReference type="GO" id="GO:0016887">
    <property type="term" value="F:ATP hydrolysis activity"/>
    <property type="evidence" value="ECO:0007669"/>
    <property type="project" value="InterPro"/>
</dbReference>
<feature type="compositionally biased region" description="Low complexity" evidence="11">
    <location>
        <begin position="358"/>
        <end position="372"/>
    </location>
</feature>
<feature type="compositionally biased region" description="Low complexity" evidence="11">
    <location>
        <begin position="310"/>
        <end position="328"/>
    </location>
</feature>
<feature type="region of interest" description="Disordered" evidence="11">
    <location>
        <begin position="269"/>
        <end position="453"/>
    </location>
</feature>
<reference evidence="13" key="1">
    <citation type="submission" date="2021-04" db="EMBL/GenBank/DDBJ databases">
        <title>Sequencing of actinobacteria type strains.</title>
        <authorList>
            <person name="Nguyen G.-S."/>
            <person name="Wentzel A."/>
        </authorList>
    </citation>
    <scope>NUCLEOTIDE SEQUENCE</scope>
    <source>
        <strain evidence="13">DSM 42095</strain>
    </source>
</reference>
<keyword evidence="5" id="KW-0677">Repeat</keyword>
<keyword evidence="9" id="KW-0472">Membrane</keyword>
<comment type="similarity">
    <text evidence="2">Belongs to the ABC transporter superfamily.</text>
</comment>
<dbReference type="PROSITE" id="PS00211">
    <property type="entry name" value="ABC_TRANSPORTER_1"/>
    <property type="match status" value="1"/>
</dbReference>
<evidence type="ECO:0000256" key="6">
    <source>
        <dbReference type="ARBA" id="ARBA00022741"/>
    </source>
</evidence>
<dbReference type="GO" id="GO:0005524">
    <property type="term" value="F:ATP binding"/>
    <property type="evidence" value="ECO:0007669"/>
    <property type="project" value="UniProtKB-KW"/>
</dbReference>
<comment type="caution">
    <text evidence="13">The sequence shown here is derived from an EMBL/GenBank/DDBJ whole genome shotgun (WGS) entry which is preliminary data.</text>
</comment>
<evidence type="ECO:0000256" key="8">
    <source>
        <dbReference type="ARBA" id="ARBA00022967"/>
    </source>
</evidence>
<dbReference type="Proteomes" id="UP000675554">
    <property type="component" value="Unassembled WGS sequence"/>
</dbReference>
<dbReference type="SMART" id="SM00382">
    <property type="entry name" value="AAA"/>
    <property type="match status" value="2"/>
</dbReference>
<keyword evidence="8" id="KW-1278">Translocase</keyword>
<dbReference type="InterPro" id="IPR017871">
    <property type="entry name" value="ABC_transporter-like_CS"/>
</dbReference>
<feature type="compositionally biased region" description="Basic and acidic residues" evidence="11">
    <location>
        <begin position="281"/>
        <end position="291"/>
    </location>
</feature>
<evidence type="ECO:0000256" key="9">
    <source>
        <dbReference type="ARBA" id="ARBA00023136"/>
    </source>
</evidence>
<organism evidence="13 14">
    <name type="scientific">Streptomyces daliensis</name>
    <dbReference type="NCBI Taxonomy" id="299421"/>
    <lineage>
        <taxon>Bacteria</taxon>
        <taxon>Bacillati</taxon>
        <taxon>Actinomycetota</taxon>
        <taxon>Actinomycetes</taxon>
        <taxon>Kitasatosporales</taxon>
        <taxon>Streptomycetaceae</taxon>
        <taxon>Streptomyces</taxon>
    </lineage>
</organism>
<dbReference type="AlphaFoldDB" id="A0A8T4IKB4"/>
<evidence type="ECO:0000313" key="14">
    <source>
        <dbReference type="Proteomes" id="UP000675554"/>
    </source>
</evidence>
<evidence type="ECO:0000259" key="12">
    <source>
        <dbReference type="PROSITE" id="PS50893"/>
    </source>
</evidence>
<dbReference type="EMBL" id="JAGSMN010000097">
    <property type="protein sequence ID" value="MBR7672389.1"/>
    <property type="molecule type" value="Genomic_DNA"/>
</dbReference>
<proteinExistence type="inferred from homology"/>
<evidence type="ECO:0000256" key="5">
    <source>
        <dbReference type="ARBA" id="ARBA00022737"/>
    </source>
</evidence>
<feature type="compositionally biased region" description="Low complexity" evidence="11">
    <location>
        <begin position="406"/>
        <end position="420"/>
    </location>
</feature>
<dbReference type="CDD" id="cd03225">
    <property type="entry name" value="ABC_cobalt_CbiO_domain1"/>
    <property type="match status" value="2"/>
</dbReference>
<accession>A0A8T4IKB4</accession>
<keyword evidence="3" id="KW-0813">Transport</keyword>
<keyword evidence="4" id="KW-1003">Cell membrane</keyword>
<dbReference type="FunFam" id="3.40.50.300:FF:000760">
    <property type="entry name" value="Cobalt ABC transporter ATP-binding protein"/>
    <property type="match status" value="1"/>
</dbReference>
<comment type="function">
    <text evidence="10">Probably part of an ABC transporter complex. Responsible for energy coupling to the transport system.</text>
</comment>
<evidence type="ECO:0000256" key="4">
    <source>
        <dbReference type="ARBA" id="ARBA00022475"/>
    </source>
</evidence>
<comment type="subcellular location">
    <subcellularLocation>
        <location evidence="1">Cell membrane</location>
        <topology evidence="1">Peripheral membrane protein</topology>
    </subcellularLocation>
</comment>
<name>A0A8T4IKB4_9ACTN</name>
<sequence length="713" mass="73827">MIRFEQVSVTYEGRAEPALQGVDLEIPEGELCLLVGPSGVGKSTLLGTVSGLVPHFTGGTLRGRVTVAGRDTRTHKPRELADVVGSVGQDPLAHFVTDTVEDELAYGMESLGLPPGTMRRRVEETLDLLGLNELRDRPIVTLSGGQQQRVAIGSVLTPHPRVLVLDEPTSALDPSAAEEVLAVVQRLVHDLGTTVLMAEHRLERVVQYADQVLLLPGPGAPAGLGDPATLLAASPVQPPVVELAALAGWSPPPLSVRDARRGASALRERLAALTPPADGPPEGRRRPRGDGDGTSAPQERLTDRTPPAPAADQPPTGPAQADPAPEGRMQGGRRTRDGGDSTPALPERPTDHTPPAPAADQPPTSPAQADPAPEGRMQGGRHTRDGGDSTPALPERPTDHTPPAPAADQPPTSPAQTGPRIRGGRRSRDGGDGVSAGAGTRPGARAGTEAASAATPLAALSRLSLRRGPVTALREVDLTVRPGETVALMGRNGAGKSSLLNTLVGVHAPTSGSASVGAERLTPHRTRPAELLRHVGLVPQEPRDLLYADTVAAECEAADADAGTAAEPGACRALVSTLLPGVSDATHPRDLSEGQRLALALAVILTARPPLLLLDEPTRGLDYAAKSRLVGVLRGLAAEGHAIVLATHDVELVAELAHRVVILAQGEVVADGPTAEVVTSSPSFAPQVSKILAPTPWLTVPQVRAALEAEGPR</sequence>
<dbReference type="InterPro" id="IPR003439">
    <property type="entry name" value="ABC_transporter-like_ATP-bd"/>
</dbReference>
<dbReference type="GO" id="GO:0042626">
    <property type="term" value="F:ATPase-coupled transmembrane transporter activity"/>
    <property type="evidence" value="ECO:0007669"/>
    <property type="project" value="TreeGrafter"/>
</dbReference>
<dbReference type="Pfam" id="PF00005">
    <property type="entry name" value="ABC_tran"/>
    <property type="match status" value="2"/>
</dbReference>
<dbReference type="SUPFAM" id="SSF52540">
    <property type="entry name" value="P-loop containing nucleoside triphosphate hydrolases"/>
    <property type="match status" value="2"/>
</dbReference>
<keyword evidence="6" id="KW-0547">Nucleotide-binding</keyword>
<dbReference type="InterPro" id="IPR027417">
    <property type="entry name" value="P-loop_NTPase"/>
</dbReference>
<feature type="domain" description="ABC transporter" evidence="12">
    <location>
        <begin position="2"/>
        <end position="243"/>
    </location>
</feature>
<evidence type="ECO:0000256" key="11">
    <source>
        <dbReference type="SAM" id="MobiDB-lite"/>
    </source>
</evidence>
<feature type="domain" description="ABC transporter" evidence="12">
    <location>
        <begin position="458"/>
        <end position="690"/>
    </location>
</feature>
<evidence type="ECO:0000256" key="7">
    <source>
        <dbReference type="ARBA" id="ARBA00022840"/>
    </source>
</evidence>
<evidence type="ECO:0000256" key="10">
    <source>
        <dbReference type="ARBA" id="ARBA00025157"/>
    </source>
</evidence>
<dbReference type="InterPro" id="IPR050095">
    <property type="entry name" value="ECF_ABC_transporter_ATP-bd"/>
</dbReference>
<evidence type="ECO:0000256" key="1">
    <source>
        <dbReference type="ARBA" id="ARBA00004202"/>
    </source>
</evidence>
<dbReference type="PANTHER" id="PTHR43553">
    <property type="entry name" value="HEAVY METAL TRANSPORTER"/>
    <property type="match status" value="1"/>
</dbReference>
<dbReference type="PROSITE" id="PS50893">
    <property type="entry name" value="ABC_TRANSPORTER_2"/>
    <property type="match status" value="2"/>
</dbReference>
<dbReference type="GO" id="GO:0043190">
    <property type="term" value="C:ATP-binding cassette (ABC) transporter complex"/>
    <property type="evidence" value="ECO:0007669"/>
    <property type="project" value="TreeGrafter"/>
</dbReference>
<evidence type="ECO:0000256" key="2">
    <source>
        <dbReference type="ARBA" id="ARBA00005417"/>
    </source>
</evidence>
<keyword evidence="7 13" id="KW-0067">ATP-binding</keyword>
<protein>
    <submittedName>
        <fullName evidence="13">ATP-binding cassette domain-containing protein</fullName>
    </submittedName>
</protein>